<evidence type="ECO:0000313" key="1">
    <source>
        <dbReference type="Proteomes" id="UP000095283"/>
    </source>
</evidence>
<reference evidence="2" key="1">
    <citation type="submission" date="2016-11" db="UniProtKB">
        <authorList>
            <consortium name="WormBaseParasite"/>
        </authorList>
    </citation>
    <scope>IDENTIFICATION</scope>
</reference>
<evidence type="ECO:0000313" key="2">
    <source>
        <dbReference type="WBParaSite" id="Hba_00710"/>
    </source>
</evidence>
<protein>
    <submittedName>
        <fullName evidence="2">Uncharacterized protein</fullName>
    </submittedName>
</protein>
<organism evidence="1 2">
    <name type="scientific">Heterorhabditis bacteriophora</name>
    <name type="common">Entomopathogenic nematode worm</name>
    <dbReference type="NCBI Taxonomy" id="37862"/>
    <lineage>
        <taxon>Eukaryota</taxon>
        <taxon>Metazoa</taxon>
        <taxon>Ecdysozoa</taxon>
        <taxon>Nematoda</taxon>
        <taxon>Chromadorea</taxon>
        <taxon>Rhabditida</taxon>
        <taxon>Rhabditina</taxon>
        <taxon>Rhabditomorpha</taxon>
        <taxon>Strongyloidea</taxon>
        <taxon>Heterorhabditidae</taxon>
        <taxon>Heterorhabditis</taxon>
    </lineage>
</organism>
<name>A0A1I7W7V6_HETBA</name>
<dbReference type="Proteomes" id="UP000095283">
    <property type="component" value="Unplaced"/>
</dbReference>
<dbReference type="AlphaFoldDB" id="A0A1I7W7V6"/>
<keyword evidence="1" id="KW-1185">Reference proteome</keyword>
<accession>A0A1I7W7V6</accession>
<dbReference type="WBParaSite" id="Hba_00710">
    <property type="protein sequence ID" value="Hba_00710"/>
    <property type="gene ID" value="Hba_00710"/>
</dbReference>
<sequence>MTRLERNGNVPNLKMDLESASSFAFYGYCLDRL</sequence>
<proteinExistence type="predicted"/>